<sequence>MKPSLYFKDCLRYSLKKFASKESLLRWFIKQAGDFSVAFEYPMKLSEKQTVLFLLPEDTESVNAYLPFLQKLYRIQKHGVLLLVNSKLENLLQTNQIKQEVLYYSTLGCRYGEQEFQKIEEVLKARQITATFDLQDQTLFQMLYLCKTCGATYRFGFDCESLYPLLNLSLVSEGEVSKRIEALTAIFEGAVK</sequence>
<dbReference type="Proteomes" id="UP000231134">
    <property type="component" value="Unassembled WGS sequence"/>
</dbReference>
<organism evidence="1 2">
    <name type="scientific">Hallerella succinigenes</name>
    <dbReference type="NCBI Taxonomy" id="1896222"/>
    <lineage>
        <taxon>Bacteria</taxon>
        <taxon>Pseudomonadati</taxon>
        <taxon>Fibrobacterota</taxon>
        <taxon>Fibrobacteria</taxon>
        <taxon>Fibrobacterales</taxon>
        <taxon>Fibrobacteraceae</taxon>
        <taxon>Hallerella</taxon>
    </lineage>
</organism>
<name>A0A2M9AAP6_9BACT</name>
<keyword evidence="2" id="KW-1185">Reference proteome</keyword>
<dbReference type="EMBL" id="PGEX01000001">
    <property type="protein sequence ID" value="PJJ42774.1"/>
    <property type="molecule type" value="Genomic_DNA"/>
</dbReference>
<accession>A0A2M9AAP6</accession>
<evidence type="ECO:0000313" key="2">
    <source>
        <dbReference type="Proteomes" id="UP000231134"/>
    </source>
</evidence>
<gene>
    <name evidence="1" type="ORF">BGX16_2819</name>
</gene>
<dbReference type="AlphaFoldDB" id="A0A2M9AAP6"/>
<evidence type="ECO:0000313" key="1">
    <source>
        <dbReference type="EMBL" id="PJJ42774.1"/>
    </source>
</evidence>
<dbReference type="Gene3D" id="3.40.50.2000">
    <property type="entry name" value="Glycogen Phosphorylase B"/>
    <property type="match status" value="1"/>
</dbReference>
<reference evidence="1 2" key="1">
    <citation type="submission" date="2017-11" db="EMBL/GenBank/DDBJ databases">
        <title>Animal gut microbial communities from fecal samples from Wisconsin, USA.</title>
        <authorList>
            <person name="Neumann A."/>
        </authorList>
    </citation>
    <scope>NUCLEOTIDE SEQUENCE [LARGE SCALE GENOMIC DNA]</scope>
    <source>
        <strain evidence="1 2">UWS3</strain>
    </source>
</reference>
<protein>
    <submittedName>
        <fullName evidence="1">Uncharacterized protein</fullName>
    </submittedName>
</protein>
<proteinExistence type="predicted"/>
<comment type="caution">
    <text evidence="1">The sequence shown here is derived from an EMBL/GenBank/DDBJ whole genome shotgun (WGS) entry which is preliminary data.</text>
</comment>